<feature type="domain" description="RNA polymerase sigma factor 70 region 4 type 2" evidence="6">
    <location>
        <begin position="126"/>
        <end position="178"/>
    </location>
</feature>
<dbReference type="EMBL" id="CP011125">
    <property type="protein sequence ID" value="AKF04610.1"/>
    <property type="molecule type" value="Genomic_DNA"/>
</dbReference>
<evidence type="ECO:0000259" key="6">
    <source>
        <dbReference type="Pfam" id="PF08281"/>
    </source>
</evidence>
<dbReference type="KEGG" id="samy:DB32_001759"/>
<dbReference type="SUPFAM" id="SSF88946">
    <property type="entry name" value="Sigma2 domain of RNA polymerase sigma factors"/>
    <property type="match status" value="1"/>
</dbReference>
<keyword evidence="2" id="KW-0805">Transcription regulation</keyword>
<evidence type="ECO:0000256" key="3">
    <source>
        <dbReference type="ARBA" id="ARBA00023082"/>
    </source>
</evidence>
<dbReference type="Pfam" id="PF04542">
    <property type="entry name" value="Sigma70_r2"/>
    <property type="match status" value="1"/>
</dbReference>
<dbReference type="PANTHER" id="PTHR43133">
    <property type="entry name" value="RNA POLYMERASE ECF-TYPE SIGMA FACTO"/>
    <property type="match status" value="1"/>
</dbReference>
<dbReference type="Gene3D" id="1.10.1740.10">
    <property type="match status" value="1"/>
</dbReference>
<dbReference type="InterPro" id="IPR013325">
    <property type="entry name" value="RNA_pol_sigma_r2"/>
</dbReference>
<dbReference type="NCBIfam" id="TIGR02937">
    <property type="entry name" value="sigma70-ECF"/>
    <property type="match status" value="1"/>
</dbReference>
<organism evidence="7 8">
    <name type="scientific">Sandaracinus amylolyticus</name>
    <dbReference type="NCBI Taxonomy" id="927083"/>
    <lineage>
        <taxon>Bacteria</taxon>
        <taxon>Pseudomonadati</taxon>
        <taxon>Myxococcota</taxon>
        <taxon>Polyangia</taxon>
        <taxon>Polyangiales</taxon>
        <taxon>Sandaracinaceae</taxon>
        <taxon>Sandaracinus</taxon>
    </lineage>
</organism>
<comment type="similarity">
    <text evidence="1">Belongs to the sigma-70 factor family. ECF subfamily.</text>
</comment>
<keyword evidence="8" id="KW-1185">Reference proteome</keyword>
<dbReference type="GO" id="GO:0006352">
    <property type="term" value="P:DNA-templated transcription initiation"/>
    <property type="evidence" value="ECO:0007669"/>
    <property type="project" value="InterPro"/>
</dbReference>
<evidence type="ECO:0000256" key="2">
    <source>
        <dbReference type="ARBA" id="ARBA00023015"/>
    </source>
</evidence>
<dbReference type="Pfam" id="PF08281">
    <property type="entry name" value="Sigma70_r4_2"/>
    <property type="match status" value="1"/>
</dbReference>
<accession>A0A0F6YGE5</accession>
<evidence type="ECO:0000313" key="7">
    <source>
        <dbReference type="EMBL" id="AKF04610.1"/>
    </source>
</evidence>
<keyword evidence="4" id="KW-0804">Transcription</keyword>
<dbReference type="SUPFAM" id="SSF88659">
    <property type="entry name" value="Sigma3 and sigma4 domains of RNA polymerase sigma factors"/>
    <property type="match status" value="1"/>
</dbReference>
<evidence type="ECO:0000313" key="8">
    <source>
        <dbReference type="Proteomes" id="UP000034883"/>
    </source>
</evidence>
<keyword evidence="3" id="KW-0731">Sigma factor</keyword>
<dbReference type="GO" id="GO:0003677">
    <property type="term" value="F:DNA binding"/>
    <property type="evidence" value="ECO:0007669"/>
    <property type="project" value="InterPro"/>
</dbReference>
<protein>
    <submittedName>
        <fullName evidence="7">RNA polymerase sigma-70 factor, ECF subfamily</fullName>
    </submittedName>
</protein>
<evidence type="ECO:0000256" key="4">
    <source>
        <dbReference type="ARBA" id="ARBA00023163"/>
    </source>
</evidence>
<name>A0A0F6YGE5_9BACT</name>
<dbReference type="GO" id="GO:0016987">
    <property type="term" value="F:sigma factor activity"/>
    <property type="evidence" value="ECO:0007669"/>
    <property type="project" value="UniProtKB-KW"/>
</dbReference>
<sequence length="189" mass="20927">MAERIPEQSEAPDPRIAAAASGDRRAAQELLSELLPRVRNLVRYLVRGDADVDDMAQQSLIAILHALHGYRGEGSLRAWADRITVRTTMAHLRRRRAEAGARERHAPDLRAVRDPDAPPDTYVQRRDVARLLDALPDEQREAVVLHHVVGLSAPELAETLGVPFETARSRLRLGMKKLREGMGVGGEAS</sequence>
<gene>
    <name evidence="7" type="ORF">DB32_001759</name>
</gene>
<proteinExistence type="inferred from homology"/>
<dbReference type="InterPro" id="IPR014284">
    <property type="entry name" value="RNA_pol_sigma-70_dom"/>
</dbReference>
<dbReference type="AlphaFoldDB" id="A0A0F6YGE5"/>
<evidence type="ECO:0000259" key="5">
    <source>
        <dbReference type="Pfam" id="PF04542"/>
    </source>
</evidence>
<reference evidence="7 8" key="1">
    <citation type="submission" date="2015-03" db="EMBL/GenBank/DDBJ databases">
        <title>Genome assembly of Sandaracinus amylolyticus DSM 53668.</title>
        <authorList>
            <person name="Sharma G."/>
            <person name="Subramanian S."/>
        </authorList>
    </citation>
    <scope>NUCLEOTIDE SEQUENCE [LARGE SCALE GENOMIC DNA]</scope>
    <source>
        <strain evidence="7 8">DSM 53668</strain>
    </source>
</reference>
<feature type="domain" description="RNA polymerase sigma-70 region 2" evidence="5">
    <location>
        <begin position="31"/>
        <end position="96"/>
    </location>
</feature>
<dbReference type="InterPro" id="IPR013324">
    <property type="entry name" value="RNA_pol_sigma_r3/r4-like"/>
</dbReference>
<dbReference type="InterPro" id="IPR039425">
    <property type="entry name" value="RNA_pol_sigma-70-like"/>
</dbReference>
<dbReference type="InterPro" id="IPR013249">
    <property type="entry name" value="RNA_pol_sigma70_r4_t2"/>
</dbReference>
<dbReference type="STRING" id="927083.DB32_001759"/>
<dbReference type="InterPro" id="IPR007627">
    <property type="entry name" value="RNA_pol_sigma70_r2"/>
</dbReference>
<evidence type="ECO:0000256" key="1">
    <source>
        <dbReference type="ARBA" id="ARBA00010641"/>
    </source>
</evidence>
<dbReference type="PANTHER" id="PTHR43133:SF66">
    <property type="entry name" value="ECF RNA POLYMERASE SIGMA FACTOR SIGK"/>
    <property type="match status" value="1"/>
</dbReference>
<dbReference type="CDD" id="cd06171">
    <property type="entry name" value="Sigma70_r4"/>
    <property type="match status" value="1"/>
</dbReference>
<dbReference type="RefSeq" id="WP_236514777.1">
    <property type="nucleotide sequence ID" value="NZ_CP011125.1"/>
</dbReference>
<dbReference type="Proteomes" id="UP000034883">
    <property type="component" value="Chromosome"/>
</dbReference>
<dbReference type="Gene3D" id="1.10.10.10">
    <property type="entry name" value="Winged helix-like DNA-binding domain superfamily/Winged helix DNA-binding domain"/>
    <property type="match status" value="1"/>
</dbReference>
<dbReference type="InterPro" id="IPR036388">
    <property type="entry name" value="WH-like_DNA-bd_sf"/>
</dbReference>